<organism evidence="1 2">
    <name type="scientific">Candidatus Magasanikbacteria bacterium RIFCSPHIGHO2_02_FULL_47_14</name>
    <dbReference type="NCBI Taxonomy" id="1798680"/>
    <lineage>
        <taxon>Bacteria</taxon>
        <taxon>Candidatus Magasanikiibacteriota</taxon>
    </lineage>
</organism>
<sequence length="71" mass="8151">MDTTELIKDVMALLFQLESVPYELRQKAVDLVLEHADDVLLLEELKEKLSVFFVNTEVNFVRDAQALVSVE</sequence>
<dbReference type="EMBL" id="MFQB01000007">
    <property type="protein sequence ID" value="OGH68760.1"/>
    <property type="molecule type" value="Genomic_DNA"/>
</dbReference>
<evidence type="ECO:0000313" key="2">
    <source>
        <dbReference type="Proteomes" id="UP000176282"/>
    </source>
</evidence>
<protein>
    <submittedName>
        <fullName evidence="1">Uncharacterized protein</fullName>
    </submittedName>
</protein>
<dbReference type="STRING" id="1798680.A3J66_03525"/>
<dbReference type="Proteomes" id="UP000176282">
    <property type="component" value="Unassembled WGS sequence"/>
</dbReference>
<gene>
    <name evidence="1" type="ORF">A3J66_03525</name>
</gene>
<reference evidence="1 2" key="1">
    <citation type="journal article" date="2016" name="Nat. Commun.">
        <title>Thousands of microbial genomes shed light on interconnected biogeochemical processes in an aquifer system.</title>
        <authorList>
            <person name="Anantharaman K."/>
            <person name="Brown C.T."/>
            <person name="Hug L.A."/>
            <person name="Sharon I."/>
            <person name="Castelle C.J."/>
            <person name="Probst A.J."/>
            <person name="Thomas B.C."/>
            <person name="Singh A."/>
            <person name="Wilkins M.J."/>
            <person name="Karaoz U."/>
            <person name="Brodie E.L."/>
            <person name="Williams K.H."/>
            <person name="Hubbard S.S."/>
            <person name="Banfield J.F."/>
        </authorList>
    </citation>
    <scope>NUCLEOTIDE SEQUENCE [LARGE SCALE GENOMIC DNA]</scope>
</reference>
<dbReference type="AlphaFoldDB" id="A0A1F6MB06"/>
<comment type="caution">
    <text evidence="1">The sequence shown here is derived from an EMBL/GenBank/DDBJ whole genome shotgun (WGS) entry which is preliminary data.</text>
</comment>
<name>A0A1F6MB06_9BACT</name>
<proteinExistence type="predicted"/>
<evidence type="ECO:0000313" key="1">
    <source>
        <dbReference type="EMBL" id="OGH68760.1"/>
    </source>
</evidence>
<accession>A0A1F6MB06</accession>